<feature type="compositionally biased region" description="Low complexity" evidence="9">
    <location>
        <begin position="136"/>
        <end position="145"/>
    </location>
</feature>
<dbReference type="Gene3D" id="2.70.98.30">
    <property type="entry name" value="Golgi alpha-mannosidase II, domain 4"/>
    <property type="match status" value="1"/>
</dbReference>
<dbReference type="EMBL" id="CAJNNW010027955">
    <property type="protein sequence ID" value="CAE8693948.1"/>
    <property type="molecule type" value="Genomic_DNA"/>
</dbReference>
<evidence type="ECO:0000256" key="4">
    <source>
        <dbReference type="ARBA" id="ARBA00022801"/>
    </source>
</evidence>
<dbReference type="AlphaFoldDB" id="A0A813K0L9"/>
<comment type="catalytic activity">
    <reaction evidence="1">
        <text>Hydrolysis of (1-&gt;3)-beta-D-glucosidic linkages in (1-&gt;3)-beta-D-glucans.</text>
        <dbReference type="EC" id="3.2.1.39"/>
    </reaction>
</comment>
<evidence type="ECO:0000256" key="7">
    <source>
        <dbReference type="ARBA" id="ARBA00023316"/>
    </source>
</evidence>
<organism evidence="13 14">
    <name type="scientific">Polarella glacialis</name>
    <name type="common">Dinoflagellate</name>
    <dbReference type="NCBI Taxonomy" id="89957"/>
    <lineage>
        <taxon>Eukaryota</taxon>
        <taxon>Sar</taxon>
        <taxon>Alveolata</taxon>
        <taxon>Dinophyceae</taxon>
        <taxon>Suessiales</taxon>
        <taxon>Suessiaceae</taxon>
        <taxon>Polarella</taxon>
    </lineage>
</organism>
<dbReference type="Proteomes" id="UP000626109">
    <property type="component" value="Unassembled WGS sequence"/>
</dbReference>
<feature type="chain" id="PRO_5032539026" description="glucan endo-1,3-beta-D-glucosidase" evidence="10">
    <location>
        <begin position="18"/>
        <end position="976"/>
    </location>
</feature>
<dbReference type="PANTHER" id="PTHR31983">
    <property type="entry name" value="ENDO-1,3(4)-BETA-GLUCANASE 1"/>
    <property type="match status" value="1"/>
</dbReference>
<evidence type="ECO:0000256" key="1">
    <source>
        <dbReference type="ARBA" id="ARBA00000382"/>
    </source>
</evidence>
<dbReference type="GO" id="GO:0071555">
    <property type="term" value="P:cell wall organization"/>
    <property type="evidence" value="ECO:0007669"/>
    <property type="project" value="UniProtKB-KW"/>
</dbReference>
<evidence type="ECO:0000256" key="3">
    <source>
        <dbReference type="ARBA" id="ARBA00012780"/>
    </source>
</evidence>
<dbReference type="PANTHER" id="PTHR31983:SF0">
    <property type="entry name" value="GLUCAN ENDO-1,3-BETA-D-GLUCOSIDASE 2"/>
    <property type="match status" value="1"/>
</dbReference>
<evidence type="ECO:0000256" key="8">
    <source>
        <dbReference type="ARBA" id="ARBA00023326"/>
    </source>
</evidence>
<evidence type="ECO:0000256" key="9">
    <source>
        <dbReference type="SAM" id="MobiDB-lite"/>
    </source>
</evidence>
<evidence type="ECO:0000256" key="6">
    <source>
        <dbReference type="ARBA" id="ARBA00023295"/>
    </source>
</evidence>
<evidence type="ECO:0000256" key="10">
    <source>
        <dbReference type="SAM" id="SignalP"/>
    </source>
</evidence>
<proteinExistence type="inferred from homology"/>
<accession>A0A813K0L9</accession>
<comment type="similarity">
    <text evidence="2">Belongs to the glycosyl hydrolase 81 family.</text>
</comment>
<dbReference type="GO" id="GO:0042973">
    <property type="term" value="F:glucan endo-1,3-beta-D-glucosidase activity"/>
    <property type="evidence" value="ECO:0007669"/>
    <property type="project" value="UniProtKB-EC"/>
</dbReference>
<evidence type="ECO:0000313" key="13">
    <source>
        <dbReference type="EMBL" id="CAE8693948.1"/>
    </source>
</evidence>
<dbReference type="EC" id="3.2.1.39" evidence="3"/>
<evidence type="ECO:0000313" key="14">
    <source>
        <dbReference type="Proteomes" id="UP000626109"/>
    </source>
</evidence>
<protein>
    <recommendedName>
        <fullName evidence="3">glucan endo-1,3-beta-D-glucosidase</fullName>
        <ecNumber evidence="3">3.2.1.39</ecNumber>
    </recommendedName>
</protein>
<keyword evidence="6" id="KW-0326">Glycosidase</keyword>
<name>A0A813K0L9_POLGL</name>
<dbReference type="GO" id="GO:0000272">
    <property type="term" value="P:polysaccharide catabolic process"/>
    <property type="evidence" value="ECO:0007669"/>
    <property type="project" value="UniProtKB-KW"/>
</dbReference>
<sequence length="976" mass="104911">MGFVAHLILACAAAAAASSSCENAGPCPPARRANSLELPLNSNNDINNNNNNDNNNNKCDDGSATQLCGHGTSSCVSSAYGAVIFDESCASGGLGCSALGKLCCRFCGFGAYSSIPCRSSDAIPCSLTGTTATTATSTPFPGSSTISSVQPVVGPATSPPPLDGSLLKPVATNMPDSRVFPPVHGHRLPPAHTEVSGPKATNKFWANWVVSSGIHLPIFPMPYVLKWGTITANMPPALMVSHGQQVYAYGDAATNGPERIRSYSTPCIGEFGLGAVEETSGESVIVKEGLFGIHVEVRGPAGTSRKIVFPIFSGMAYVSGRYEGGFTPRVTSERALLEVQKIQDGVWRFRNNGGTEFRVYALTFGGDLVDSSFDFDPSGTMTRTLEGWLRVARVSDAQDAAVLDAHASAVLVDWKLQVDVGRVRYAFTKQAATGAELLHFAYAHHVKLLAGGAQRLAQNLSPIRSPTKGSMAGVIGDSWLLQVDLAEADGLGFLPPGEPDSPSAGFLKAETLGTWQYFQEGSNWRADMFKGSYYFSGKGFQKVGTVCLLLEKFFGLADSNTQACADVLATGFKCLYDREHAGDCAGAPVGSYYDSDWGGIPSKEGFHDDGCLGGADFGNACYNDHHYHFGYFVVSAAILLKLKPALAANNAFVSYVETLVRDTTNPSSEDIYFPLFRSFDWFDLHSWSRGVVPSADGKDQESTSEELNLLYGIHLWAGLLGNTALQKLGATMLSLCAMTVREFFLMEKGNPHHHKDFVKNHVTGIYSQNRADYATWFGWREEFIHGIQMLPLSPALQLTRKAHFCRQEWDTILGHLPLSLTDPWTSIILTGTLAIIEPARAYEHLQQMLPDSMDDGLTRVWALYWAAVQGSVPPKFTTTQQRTLVESSSVISTQSTASSPKATIFLAWSTSASVRTITESSSTTVSQTTSMIASSKVTTPSSESSNTSHVLHSGVKPEFNKAALNSGLLLAIFYAP</sequence>
<evidence type="ECO:0000259" key="11">
    <source>
        <dbReference type="Pfam" id="PF03639"/>
    </source>
</evidence>
<feature type="domain" description="Glycosyl hydrolase family 81 N-terminal" evidence="11">
    <location>
        <begin position="187"/>
        <end position="495"/>
    </location>
</feature>
<reference evidence="13" key="1">
    <citation type="submission" date="2021-02" db="EMBL/GenBank/DDBJ databases">
        <authorList>
            <person name="Dougan E. K."/>
            <person name="Rhodes N."/>
            <person name="Thang M."/>
            <person name="Chan C."/>
        </authorList>
    </citation>
    <scope>NUCLEOTIDE SEQUENCE</scope>
</reference>
<dbReference type="GO" id="GO:0052861">
    <property type="term" value="F:endo-1,3(4)-beta-glucanase activity"/>
    <property type="evidence" value="ECO:0007669"/>
    <property type="project" value="InterPro"/>
</dbReference>
<dbReference type="Pfam" id="PF17652">
    <property type="entry name" value="Glyco_hydro81C"/>
    <property type="match status" value="1"/>
</dbReference>
<comment type="caution">
    <text evidence="13">The sequence shown here is derived from an EMBL/GenBank/DDBJ whole genome shotgun (WGS) entry which is preliminary data.</text>
</comment>
<keyword evidence="10" id="KW-0732">Signal</keyword>
<keyword evidence="4" id="KW-0378">Hydrolase</keyword>
<feature type="domain" description="Glycosyl hydrolase family 81 C-terminal" evidence="12">
    <location>
        <begin position="529"/>
        <end position="863"/>
    </location>
</feature>
<dbReference type="InterPro" id="IPR005200">
    <property type="entry name" value="Endo-beta-glucanase"/>
</dbReference>
<dbReference type="InterPro" id="IPR040451">
    <property type="entry name" value="GH81_N"/>
</dbReference>
<keyword evidence="5" id="KW-0119">Carbohydrate metabolism</keyword>
<evidence type="ECO:0000259" key="12">
    <source>
        <dbReference type="Pfam" id="PF17652"/>
    </source>
</evidence>
<keyword evidence="8" id="KW-0624">Polysaccharide degradation</keyword>
<dbReference type="Pfam" id="PF03639">
    <property type="entry name" value="Glyco_hydro_81"/>
    <property type="match status" value="1"/>
</dbReference>
<evidence type="ECO:0000256" key="2">
    <source>
        <dbReference type="ARBA" id="ARBA00010730"/>
    </source>
</evidence>
<feature type="signal peptide" evidence="10">
    <location>
        <begin position="1"/>
        <end position="17"/>
    </location>
</feature>
<feature type="region of interest" description="Disordered" evidence="9">
    <location>
        <begin position="136"/>
        <end position="157"/>
    </location>
</feature>
<dbReference type="PROSITE" id="PS52008">
    <property type="entry name" value="GH81"/>
    <property type="match status" value="1"/>
</dbReference>
<evidence type="ECO:0000256" key="5">
    <source>
        <dbReference type="ARBA" id="ARBA00023277"/>
    </source>
</evidence>
<dbReference type="Gene3D" id="1.20.5.420">
    <property type="entry name" value="Immunoglobulin FC, subunit C"/>
    <property type="match status" value="1"/>
</dbReference>
<keyword evidence="7" id="KW-0961">Cell wall biogenesis/degradation</keyword>
<dbReference type="InterPro" id="IPR040720">
    <property type="entry name" value="GH81_C"/>
</dbReference>
<gene>
    <name evidence="13" type="ORF">PGLA2088_LOCUS28612</name>
</gene>